<dbReference type="SUPFAM" id="SSF51735">
    <property type="entry name" value="NAD(P)-binding Rossmann-fold domains"/>
    <property type="match status" value="1"/>
</dbReference>
<dbReference type="Pfam" id="PF13561">
    <property type="entry name" value="adh_short_C2"/>
    <property type="match status" value="1"/>
</dbReference>
<gene>
    <name evidence="3" type="ORF">GSI_02805</name>
</gene>
<protein>
    <submittedName>
        <fullName evidence="3">Uncharacterized protein</fullName>
    </submittedName>
</protein>
<dbReference type="AlphaFoldDB" id="A0A2G8SN64"/>
<dbReference type="Gene3D" id="3.40.50.720">
    <property type="entry name" value="NAD(P)-binding Rossmann-like Domain"/>
    <property type="match status" value="1"/>
</dbReference>
<dbReference type="InterPro" id="IPR036291">
    <property type="entry name" value="NAD(P)-bd_dom_sf"/>
</dbReference>
<comment type="caution">
    <text evidence="3">The sequence shown here is derived from an EMBL/GenBank/DDBJ whole genome shotgun (WGS) entry which is preliminary data.</text>
</comment>
<dbReference type="PANTHER" id="PTHR43976">
    <property type="entry name" value="SHORT CHAIN DEHYDROGENASE"/>
    <property type="match status" value="1"/>
</dbReference>
<dbReference type="EMBL" id="AYKW01000004">
    <property type="protein sequence ID" value="PIL35018.1"/>
    <property type="molecule type" value="Genomic_DNA"/>
</dbReference>
<organism evidence="3 4">
    <name type="scientific">Ganoderma sinense ZZ0214-1</name>
    <dbReference type="NCBI Taxonomy" id="1077348"/>
    <lineage>
        <taxon>Eukaryota</taxon>
        <taxon>Fungi</taxon>
        <taxon>Dikarya</taxon>
        <taxon>Basidiomycota</taxon>
        <taxon>Agaricomycotina</taxon>
        <taxon>Agaricomycetes</taxon>
        <taxon>Polyporales</taxon>
        <taxon>Polyporaceae</taxon>
        <taxon>Ganoderma</taxon>
    </lineage>
</organism>
<dbReference type="InterPro" id="IPR002347">
    <property type="entry name" value="SDR_fam"/>
</dbReference>
<name>A0A2G8SN64_9APHY</name>
<dbReference type="InterPro" id="IPR051911">
    <property type="entry name" value="SDR_oxidoreductase"/>
</dbReference>
<evidence type="ECO:0000256" key="2">
    <source>
        <dbReference type="ARBA" id="ARBA00023002"/>
    </source>
</evidence>
<evidence type="ECO:0000313" key="4">
    <source>
        <dbReference type="Proteomes" id="UP000230002"/>
    </source>
</evidence>
<evidence type="ECO:0000313" key="3">
    <source>
        <dbReference type="EMBL" id="PIL35018.1"/>
    </source>
</evidence>
<proteinExistence type="inferred from homology"/>
<accession>A0A2G8SN64</accession>
<sequence>MDRLRTLKLDVDVTEQADITAAFAAAHAKFGRVDVVTNNAGYSTVAPEVEALADDVARALFLRDEFLGRGKRRAQVTIVEPGVFATNAFTVIWAPSHPEYNNPVLPVTGLRTGWDSYVPTVLRDPRKAMETMYKLAALKQPPLHFPLGKDAVGITRTKTSAVLTDTDKHESWSEGLDKSA</sequence>
<dbReference type="Proteomes" id="UP000230002">
    <property type="component" value="Unassembled WGS sequence"/>
</dbReference>
<keyword evidence="4" id="KW-1185">Reference proteome</keyword>
<dbReference type="OrthoDB" id="2756172at2759"/>
<dbReference type="STRING" id="1077348.A0A2G8SN64"/>
<reference evidence="3 4" key="1">
    <citation type="journal article" date="2015" name="Sci. Rep.">
        <title>Chromosome-level genome map provides insights into diverse defense mechanisms in the medicinal fungus Ganoderma sinense.</title>
        <authorList>
            <person name="Zhu Y."/>
            <person name="Xu J."/>
            <person name="Sun C."/>
            <person name="Zhou S."/>
            <person name="Xu H."/>
            <person name="Nelson D.R."/>
            <person name="Qian J."/>
            <person name="Song J."/>
            <person name="Luo H."/>
            <person name="Xiang L."/>
            <person name="Li Y."/>
            <person name="Xu Z."/>
            <person name="Ji A."/>
            <person name="Wang L."/>
            <person name="Lu S."/>
            <person name="Hayward A."/>
            <person name="Sun W."/>
            <person name="Li X."/>
            <person name="Schwartz D.C."/>
            <person name="Wang Y."/>
            <person name="Chen S."/>
        </authorList>
    </citation>
    <scope>NUCLEOTIDE SEQUENCE [LARGE SCALE GENOMIC DNA]</scope>
    <source>
        <strain evidence="3 4">ZZ0214-1</strain>
    </source>
</reference>
<dbReference type="GO" id="GO:0016491">
    <property type="term" value="F:oxidoreductase activity"/>
    <property type="evidence" value="ECO:0007669"/>
    <property type="project" value="UniProtKB-KW"/>
</dbReference>
<comment type="similarity">
    <text evidence="1">Belongs to the short-chain dehydrogenases/reductases (SDR) family.</text>
</comment>
<dbReference type="PANTHER" id="PTHR43976:SF16">
    <property type="entry name" value="SHORT-CHAIN DEHYDROGENASE_REDUCTASE FAMILY PROTEIN"/>
    <property type="match status" value="1"/>
</dbReference>
<evidence type="ECO:0000256" key="1">
    <source>
        <dbReference type="ARBA" id="ARBA00006484"/>
    </source>
</evidence>
<keyword evidence="2" id="KW-0560">Oxidoreductase</keyword>